<gene>
    <name evidence="2" type="ORF">Pmani_027797</name>
</gene>
<keyword evidence="1" id="KW-0732">Signal</keyword>
<reference evidence="2" key="1">
    <citation type="submission" date="2023-11" db="EMBL/GenBank/DDBJ databases">
        <title>Genome assemblies of two species of porcelain crab, Petrolisthes cinctipes and Petrolisthes manimaculis (Anomura: Porcellanidae).</title>
        <authorList>
            <person name="Angst P."/>
        </authorList>
    </citation>
    <scope>NUCLEOTIDE SEQUENCE</scope>
    <source>
        <strain evidence="2">PB745_02</strain>
        <tissue evidence="2">Gill</tissue>
    </source>
</reference>
<comment type="caution">
    <text evidence="2">The sequence shown here is derived from an EMBL/GenBank/DDBJ whole genome shotgun (WGS) entry which is preliminary data.</text>
</comment>
<evidence type="ECO:0000313" key="3">
    <source>
        <dbReference type="Proteomes" id="UP001292094"/>
    </source>
</evidence>
<keyword evidence="3" id="KW-1185">Reference proteome</keyword>
<sequence length="227" mass="25865">MFSRLTTGLVVLVVIAQFQRINTTGDMGHYEDKTGCNRYNETGNKRYDKVTAVSYLTEYVTCLANRYVAASIIIRYIGMTGNNQYDFVTRLVNRYNNETTVINKHGSVASVIIRYNDATGGIKQYESMTRLNNRYYNVTSVINRSNDMTGGNNRYYWSPLSRYDGSRFCVPGAYNGCSLSSRNPSYDGSSSRIPNYSMGIPDNKIYDNLYNGRDGMYRNKSKGWMFA</sequence>
<name>A0AAE1P306_9EUCA</name>
<feature type="signal peptide" evidence="1">
    <location>
        <begin position="1"/>
        <end position="23"/>
    </location>
</feature>
<proteinExistence type="predicted"/>
<evidence type="ECO:0000313" key="2">
    <source>
        <dbReference type="EMBL" id="KAK4299967.1"/>
    </source>
</evidence>
<evidence type="ECO:0000256" key="1">
    <source>
        <dbReference type="SAM" id="SignalP"/>
    </source>
</evidence>
<protein>
    <submittedName>
        <fullName evidence="2">Uncharacterized protein</fullName>
    </submittedName>
</protein>
<accession>A0AAE1P306</accession>
<feature type="chain" id="PRO_5041915145" evidence="1">
    <location>
        <begin position="24"/>
        <end position="227"/>
    </location>
</feature>
<dbReference type="AlphaFoldDB" id="A0AAE1P306"/>
<dbReference type="Proteomes" id="UP001292094">
    <property type="component" value="Unassembled WGS sequence"/>
</dbReference>
<dbReference type="EMBL" id="JAWZYT010003143">
    <property type="protein sequence ID" value="KAK4299967.1"/>
    <property type="molecule type" value="Genomic_DNA"/>
</dbReference>
<organism evidence="2 3">
    <name type="scientific">Petrolisthes manimaculis</name>
    <dbReference type="NCBI Taxonomy" id="1843537"/>
    <lineage>
        <taxon>Eukaryota</taxon>
        <taxon>Metazoa</taxon>
        <taxon>Ecdysozoa</taxon>
        <taxon>Arthropoda</taxon>
        <taxon>Crustacea</taxon>
        <taxon>Multicrustacea</taxon>
        <taxon>Malacostraca</taxon>
        <taxon>Eumalacostraca</taxon>
        <taxon>Eucarida</taxon>
        <taxon>Decapoda</taxon>
        <taxon>Pleocyemata</taxon>
        <taxon>Anomura</taxon>
        <taxon>Galatheoidea</taxon>
        <taxon>Porcellanidae</taxon>
        <taxon>Petrolisthes</taxon>
    </lineage>
</organism>